<reference evidence="1 2" key="1">
    <citation type="submission" date="2013-07" db="EMBL/GenBank/DDBJ databases">
        <authorList>
            <person name="Weinstock G."/>
            <person name="Sodergren E."/>
            <person name="Wylie T."/>
            <person name="Fulton L."/>
            <person name="Fulton R."/>
            <person name="Fronick C."/>
            <person name="O'Laughlin M."/>
            <person name="Godfrey J."/>
            <person name="Miner T."/>
            <person name="Herter B."/>
            <person name="Appelbaum E."/>
            <person name="Cordes M."/>
            <person name="Lek S."/>
            <person name="Wollam A."/>
            <person name="Pepin K.H."/>
            <person name="Palsikar V.B."/>
            <person name="Mitreva M."/>
            <person name="Wilson R.K."/>
        </authorList>
    </citation>
    <scope>NUCLEOTIDE SEQUENCE [LARGE SCALE GENOMIC DNA]</scope>
    <source>
        <strain evidence="1 2">ATCC 14940</strain>
    </source>
</reference>
<proteinExistence type="predicted"/>
<accession>A0ABC9TXG3</accession>
<protein>
    <submittedName>
        <fullName evidence="1">Uncharacterized protein</fullName>
    </submittedName>
</protein>
<dbReference type="Proteomes" id="UP000016491">
    <property type="component" value="Unassembled WGS sequence"/>
</dbReference>
<comment type="caution">
    <text evidence="1">The sequence shown here is derived from an EMBL/GenBank/DDBJ whole genome shotgun (WGS) entry which is preliminary data.</text>
</comment>
<evidence type="ECO:0000313" key="2">
    <source>
        <dbReference type="Proteomes" id="UP000016491"/>
    </source>
</evidence>
<dbReference type="AlphaFoldDB" id="A0ABC9TXG3"/>
<sequence length="40" mass="4867">MEQNRSEDTDRDAILFTLIWKNLPSYRRTFPIKDNLKILN</sequence>
<dbReference type="EMBL" id="AWSU01000191">
    <property type="protein sequence ID" value="ERI76722.1"/>
    <property type="molecule type" value="Genomic_DNA"/>
</dbReference>
<name>A0ABC9TXG3_CLOSY</name>
<gene>
    <name evidence="1" type="ORF">CLOSYM_02462</name>
</gene>
<evidence type="ECO:0000313" key="1">
    <source>
        <dbReference type="EMBL" id="ERI76722.1"/>
    </source>
</evidence>
<organism evidence="1 2">
    <name type="scientific">[Clostridium] symbiosum ATCC 14940</name>
    <dbReference type="NCBI Taxonomy" id="411472"/>
    <lineage>
        <taxon>Bacteria</taxon>
        <taxon>Bacillati</taxon>
        <taxon>Bacillota</taxon>
        <taxon>Clostridia</taxon>
        <taxon>Lachnospirales</taxon>
        <taxon>Lachnospiraceae</taxon>
        <taxon>Otoolea</taxon>
    </lineage>
</organism>